<dbReference type="GeneID" id="26904753"/>
<accession>A0A0M9G2Z5</accession>
<feature type="region of interest" description="Disordered" evidence="1">
    <location>
        <begin position="749"/>
        <end position="787"/>
    </location>
</feature>
<feature type="compositionally biased region" description="Polar residues" evidence="1">
    <location>
        <begin position="623"/>
        <end position="632"/>
    </location>
</feature>
<keyword evidence="3" id="KW-1185">Reference proteome</keyword>
<feature type="compositionally biased region" description="Low complexity" evidence="1">
    <location>
        <begin position="761"/>
        <end position="777"/>
    </location>
</feature>
<feature type="compositionally biased region" description="Low complexity" evidence="1">
    <location>
        <begin position="1147"/>
        <end position="1181"/>
    </location>
</feature>
<feature type="region of interest" description="Disordered" evidence="1">
    <location>
        <begin position="1130"/>
        <end position="1252"/>
    </location>
</feature>
<feature type="region of interest" description="Disordered" evidence="1">
    <location>
        <begin position="285"/>
        <end position="305"/>
    </location>
</feature>
<dbReference type="OMA" id="PYERLLC"/>
<feature type="region of interest" description="Disordered" evidence="1">
    <location>
        <begin position="1311"/>
        <end position="1338"/>
    </location>
</feature>
<feature type="region of interest" description="Disordered" evidence="1">
    <location>
        <begin position="391"/>
        <end position="410"/>
    </location>
</feature>
<comment type="caution">
    <text evidence="2">The sequence shown here is derived from an EMBL/GenBank/DDBJ whole genome shotgun (WGS) entry which is preliminary data.</text>
</comment>
<organism evidence="2 3">
    <name type="scientific">Leptomonas pyrrhocoris</name>
    <name type="common">Firebug parasite</name>
    <dbReference type="NCBI Taxonomy" id="157538"/>
    <lineage>
        <taxon>Eukaryota</taxon>
        <taxon>Discoba</taxon>
        <taxon>Euglenozoa</taxon>
        <taxon>Kinetoplastea</taxon>
        <taxon>Metakinetoplastina</taxon>
        <taxon>Trypanosomatida</taxon>
        <taxon>Trypanosomatidae</taxon>
        <taxon>Leishmaniinae</taxon>
        <taxon>Leptomonas</taxon>
    </lineage>
</organism>
<feature type="compositionally biased region" description="Basic and acidic residues" evidence="1">
    <location>
        <begin position="1214"/>
        <end position="1235"/>
    </location>
</feature>
<feature type="compositionally biased region" description="Polar residues" evidence="1">
    <location>
        <begin position="459"/>
        <end position="499"/>
    </location>
</feature>
<evidence type="ECO:0000313" key="3">
    <source>
        <dbReference type="Proteomes" id="UP000037923"/>
    </source>
</evidence>
<dbReference type="EMBL" id="LGTL01000007">
    <property type="protein sequence ID" value="KPA81109.1"/>
    <property type="molecule type" value="Genomic_DNA"/>
</dbReference>
<feature type="region of interest" description="Disordered" evidence="1">
    <location>
        <begin position="620"/>
        <end position="720"/>
    </location>
</feature>
<feature type="region of interest" description="Disordered" evidence="1">
    <location>
        <begin position="458"/>
        <end position="537"/>
    </location>
</feature>
<feature type="compositionally biased region" description="Low complexity" evidence="1">
    <location>
        <begin position="391"/>
        <end position="405"/>
    </location>
</feature>
<feature type="compositionally biased region" description="Low complexity" evidence="1">
    <location>
        <begin position="663"/>
        <end position="700"/>
    </location>
</feature>
<evidence type="ECO:0000256" key="1">
    <source>
        <dbReference type="SAM" id="MobiDB-lite"/>
    </source>
</evidence>
<dbReference type="VEuPathDB" id="TriTrypDB:LpyrH10_07_2690"/>
<feature type="compositionally biased region" description="Polar residues" evidence="1">
    <location>
        <begin position="285"/>
        <end position="297"/>
    </location>
</feature>
<feature type="region of interest" description="Disordered" evidence="1">
    <location>
        <begin position="1077"/>
        <end position="1099"/>
    </location>
</feature>
<dbReference type="PANTHER" id="PTHR24216:SF65">
    <property type="entry name" value="PAXILLIN-LIKE PROTEIN 1"/>
    <property type="match status" value="1"/>
</dbReference>
<evidence type="ECO:0000313" key="2">
    <source>
        <dbReference type="EMBL" id="KPA81109.1"/>
    </source>
</evidence>
<gene>
    <name evidence="2" type="ORF">ABB37_04462</name>
</gene>
<protein>
    <submittedName>
        <fullName evidence="2">Uncharacterized protein</fullName>
    </submittedName>
</protein>
<feature type="compositionally biased region" description="Low complexity" evidence="1">
    <location>
        <begin position="126"/>
        <end position="137"/>
    </location>
</feature>
<proteinExistence type="predicted"/>
<feature type="region of interest" description="Disordered" evidence="1">
    <location>
        <begin position="126"/>
        <end position="145"/>
    </location>
</feature>
<dbReference type="OrthoDB" id="264111at2759"/>
<feature type="region of interest" description="Disordered" evidence="1">
    <location>
        <begin position="83"/>
        <end position="115"/>
    </location>
</feature>
<name>A0A0M9G2Z5_LEPPY</name>
<dbReference type="Proteomes" id="UP000037923">
    <property type="component" value="Unassembled WGS sequence"/>
</dbReference>
<dbReference type="RefSeq" id="XP_015659548.1">
    <property type="nucleotide sequence ID" value="XM_015802147.1"/>
</dbReference>
<dbReference type="PANTHER" id="PTHR24216">
    <property type="entry name" value="PAXILLIN-RELATED"/>
    <property type="match status" value="1"/>
</dbReference>
<sequence>MSFGYRGLQRSDRLLPLESSEVLAATDCFRLHVLDDECDVRLHEHVSFYWDQQRDYQAYQRRLLRQVRSTKGPVRFVGFPQVRTPQTAGEHDRSSASAAAPNVHAHGHDAGTTSATQGRDTVLVASAPQSAPPSHASDSADDAVAESMWTPPRSLAAWNWVRLVAPYERLLCPSLLFSALLSPAVGGSNTSLLYGTQPPSSSSSSSPVSSLRSQPCVTAKWSTQTCRTLWALHDTAAAASLPAQEVYVLCAGTLLYLDVVITSGKVWDELEGLWGKDWMALQDDSSPATADKSSTSHSTKDEDSAFDSQVNSLTAFKANLSQPPQTYASLVQHVRILLEALLFVAPAIEGGAHATSATLSAIQKASLSSPQPLLPWLLAAAEAEEWTAFTNPNTATNPSSPSVSSYTDHNARHTSAVAQVLKLAVREWLSRRGTTVSAAAPTGSRAVSLPMRDLCVSRGSPQLSRYPTTNAPAATRPRQANSKSADTTGSTGELENNENSGIRSSGGDSGGAGRELSLSSPTADVGSGVGAAASSPSSTSVQPFAFEAFEPHDTPRAQHPFSLPPLPQDPAFLVFLVVWRRTLRRCVLERNVARQQLRQVILGQAGQRCEELLKMARQKHRTTPLTPLSTQGEAAVVRSNAGIQGVKGKDGKPSSDTSIKAAPLHTSSDSSISPSPPSLLAAAATKPPSSPSAPTVVQPTPLAPPAQPLRLLTNNPAATSFRVRGPRSGEWLTSRTRAWSGFRGELFRCVGSPPPPPTPSPALTTPLGEPHGSPSTRPRLRSSRVAQPRAEIYSTSSELLLEPFVDGALELDSSTRSSPSASATNAATADPLTTEELADRLCRLGAALPCYATEISGDRLRPADADFARDVLQQQCLPLFLACKRRGIQQWCLRGWLRGLVLTLLDNSGTESRVATPAKLLQMSKQQLAAAMGGADTTDTTAALRMLLEGGLSEVVAFLEYVQKRKERTLRWLSVRRESAGGTATAFSSSFPTSLSTCSAVEALLLRRAEESAIFSIFQCHPEAVALSGCGVQRLALYANAHKGRSLALLVRTCGVVVEWDMQDCYAPPRHRRLRVPKRMTTQERRKSASGVVNGDEAPPAEIGTAVERLTLRHVRGMLQYYCRALVSSSPSAAQKGVGATTSNTTTRSPGRAAPASSPTPAPAASMPDTSSSSPTPSTGTKRPRDDNEGSEDPLPKTTADATAAARSNALPTAKEEDSPHTKPEEERDTTKTDDSGGGAAPDQSPSQPSTVAEMALERTTLFPVDRAVVLFVLRHHPQYYTHVVGCGVKEVYVALGSTSADAAVAATTETEANSTGAAPAEDNEAASKAFSPQADPDDRASMLATAAHPSTASTSPPRPTSGAVSKPVLVVERVCGQHVGVDIEACYIQRDGGCTLRPRVMLV</sequence>
<reference evidence="2 3" key="1">
    <citation type="submission" date="2015-07" db="EMBL/GenBank/DDBJ databases">
        <title>High-quality genome of monoxenous trypanosomatid Leptomonas pyrrhocoris.</title>
        <authorList>
            <person name="Flegontov P."/>
            <person name="Butenko A."/>
            <person name="Firsov S."/>
            <person name="Vlcek C."/>
            <person name="Logacheva M.D."/>
            <person name="Field M."/>
            <person name="Filatov D."/>
            <person name="Flegontova O."/>
            <person name="Gerasimov E."/>
            <person name="Jackson A.P."/>
            <person name="Kelly S."/>
            <person name="Opperdoes F."/>
            <person name="O'Reilly A."/>
            <person name="Votypka J."/>
            <person name="Yurchenko V."/>
            <person name="Lukes J."/>
        </authorList>
    </citation>
    <scope>NUCLEOTIDE SEQUENCE [LARGE SCALE GENOMIC DNA]</scope>
    <source>
        <strain evidence="2">H10</strain>
    </source>
</reference>